<feature type="compositionally biased region" description="Acidic residues" evidence="1">
    <location>
        <begin position="209"/>
        <end position="219"/>
    </location>
</feature>
<name>A0A1Q9E9H2_SYMMI</name>
<gene>
    <name evidence="2" type="ORF">AK812_SmicGene12927</name>
</gene>
<accession>A0A1Q9E9H2</accession>
<dbReference type="AlphaFoldDB" id="A0A1Q9E9H2"/>
<dbReference type="Proteomes" id="UP000186817">
    <property type="component" value="Unassembled WGS sequence"/>
</dbReference>
<evidence type="ECO:0000256" key="1">
    <source>
        <dbReference type="SAM" id="MobiDB-lite"/>
    </source>
</evidence>
<sequence>MSCCSLTNAALKHSQTMTNVMGSTDPASCVVEHSLQSQPRLNAEEHAFLASVTHDALYDMPWDSRSASFARDGHPSIIIVGQRLATLKAIANHFCTLARAQMSCPRTCVLSATFLRKGFEARNNQETVHAMLDLIKRLLGEDDTGGQTRVLHHGLASVMRARMATSAASNAHGDTQMLYEEDGAQSSTGTGLYYPQLGAEDPYPHYLENDDDDKDDGDDPVFFASVLAKPECVCSGISRRGARSQPATPEPAIADVGR</sequence>
<evidence type="ECO:0000313" key="3">
    <source>
        <dbReference type="Proteomes" id="UP000186817"/>
    </source>
</evidence>
<protein>
    <submittedName>
        <fullName evidence="2">Uncharacterized protein</fullName>
    </submittedName>
</protein>
<dbReference type="EMBL" id="LSRX01000219">
    <property type="protein sequence ID" value="OLQ04061.1"/>
    <property type="molecule type" value="Genomic_DNA"/>
</dbReference>
<comment type="caution">
    <text evidence="2">The sequence shown here is derived from an EMBL/GenBank/DDBJ whole genome shotgun (WGS) entry which is preliminary data.</text>
</comment>
<keyword evidence="3" id="KW-1185">Reference proteome</keyword>
<evidence type="ECO:0000313" key="2">
    <source>
        <dbReference type="EMBL" id="OLQ04061.1"/>
    </source>
</evidence>
<reference evidence="2 3" key="1">
    <citation type="submission" date="2016-02" db="EMBL/GenBank/DDBJ databases">
        <title>Genome analysis of coral dinoflagellate symbionts highlights evolutionary adaptations to a symbiotic lifestyle.</title>
        <authorList>
            <person name="Aranda M."/>
            <person name="Li Y."/>
            <person name="Liew Y.J."/>
            <person name="Baumgarten S."/>
            <person name="Simakov O."/>
            <person name="Wilson M."/>
            <person name="Piel J."/>
            <person name="Ashoor H."/>
            <person name="Bougouffa S."/>
            <person name="Bajic V.B."/>
            <person name="Ryu T."/>
            <person name="Ravasi T."/>
            <person name="Bayer T."/>
            <person name="Micklem G."/>
            <person name="Kim H."/>
            <person name="Bhak J."/>
            <person name="Lajeunesse T.C."/>
            <person name="Voolstra C.R."/>
        </authorList>
    </citation>
    <scope>NUCLEOTIDE SEQUENCE [LARGE SCALE GENOMIC DNA]</scope>
    <source>
        <strain evidence="2 3">CCMP2467</strain>
    </source>
</reference>
<feature type="region of interest" description="Disordered" evidence="1">
    <location>
        <begin position="202"/>
        <end position="221"/>
    </location>
</feature>
<dbReference type="OrthoDB" id="10298544at2759"/>
<organism evidence="2 3">
    <name type="scientific">Symbiodinium microadriaticum</name>
    <name type="common">Dinoflagellate</name>
    <name type="synonym">Zooxanthella microadriatica</name>
    <dbReference type="NCBI Taxonomy" id="2951"/>
    <lineage>
        <taxon>Eukaryota</taxon>
        <taxon>Sar</taxon>
        <taxon>Alveolata</taxon>
        <taxon>Dinophyceae</taxon>
        <taxon>Suessiales</taxon>
        <taxon>Symbiodiniaceae</taxon>
        <taxon>Symbiodinium</taxon>
    </lineage>
</organism>
<feature type="region of interest" description="Disordered" evidence="1">
    <location>
        <begin position="237"/>
        <end position="258"/>
    </location>
</feature>
<proteinExistence type="predicted"/>